<comment type="pathway">
    <text evidence="11">Sulfur metabolism; glutathione metabolism.</text>
</comment>
<name>A0A2T4PY21_STAWA</name>
<evidence type="ECO:0000256" key="11">
    <source>
        <dbReference type="RuleBase" id="RU368036"/>
    </source>
</evidence>
<evidence type="ECO:0000256" key="3">
    <source>
        <dbReference type="ARBA" id="ARBA00009381"/>
    </source>
</evidence>
<protein>
    <recommendedName>
        <fullName evidence="11">Glutathione hydrolase proenzyme</fullName>
        <ecNumber evidence="11">2.3.2.2</ecNumber>
        <ecNumber evidence="11">3.4.19.13</ecNumber>
    </recommendedName>
    <component>
        <recommendedName>
            <fullName evidence="11">Glutathione hydrolase large chain</fullName>
        </recommendedName>
    </component>
    <component>
        <recommendedName>
            <fullName evidence="11">Glutathione hydrolase small chain</fullName>
        </recommendedName>
    </component>
</protein>
<evidence type="ECO:0000256" key="9">
    <source>
        <dbReference type="PIRSR" id="PIRSR600101-1"/>
    </source>
</evidence>
<dbReference type="PANTHER" id="PTHR43199:SF1">
    <property type="entry name" value="GLUTATHIONE HYDROLASE PROENZYME"/>
    <property type="match status" value="1"/>
</dbReference>
<comment type="PTM">
    <text evidence="11">Cleaved by autocatalysis into a large and a small subunit.</text>
</comment>
<comment type="catalytic activity">
    <reaction evidence="2 11">
        <text>glutathione + H2O = L-cysteinylglycine + L-glutamate</text>
        <dbReference type="Rhea" id="RHEA:28807"/>
        <dbReference type="ChEBI" id="CHEBI:15377"/>
        <dbReference type="ChEBI" id="CHEBI:29985"/>
        <dbReference type="ChEBI" id="CHEBI:57925"/>
        <dbReference type="ChEBI" id="CHEBI:61694"/>
        <dbReference type="EC" id="3.4.19.13"/>
    </reaction>
</comment>
<dbReference type="InterPro" id="IPR043138">
    <property type="entry name" value="GGT_lsub"/>
</dbReference>
<evidence type="ECO:0000256" key="4">
    <source>
        <dbReference type="ARBA" id="ARBA00022679"/>
    </source>
</evidence>
<evidence type="ECO:0000256" key="5">
    <source>
        <dbReference type="ARBA" id="ARBA00022801"/>
    </source>
</evidence>
<dbReference type="GO" id="GO:0103068">
    <property type="term" value="F:leukotriene C4 gamma-glutamyl transferase activity"/>
    <property type="evidence" value="ECO:0007669"/>
    <property type="project" value="UniProtKB-EC"/>
</dbReference>
<dbReference type="Proteomes" id="UP000240717">
    <property type="component" value="Unassembled WGS sequence"/>
</dbReference>
<dbReference type="GO" id="GO:0036374">
    <property type="term" value="F:glutathione hydrolase activity"/>
    <property type="evidence" value="ECO:0007669"/>
    <property type="project" value="UniProtKB-UniRule"/>
</dbReference>
<dbReference type="Gene3D" id="1.10.246.130">
    <property type="match status" value="1"/>
</dbReference>
<keyword evidence="7 11" id="KW-0012">Acyltransferase</keyword>
<dbReference type="InterPro" id="IPR051792">
    <property type="entry name" value="GGT_bact"/>
</dbReference>
<dbReference type="RefSeq" id="WP_107532578.1">
    <property type="nucleotide sequence ID" value="NZ_PZEV01000047.1"/>
</dbReference>
<evidence type="ECO:0000256" key="8">
    <source>
        <dbReference type="ARBA" id="ARBA00047417"/>
    </source>
</evidence>
<keyword evidence="5 11" id="KW-0378">Hydrolase</keyword>
<dbReference type="GO" id="GO:0006750">
    <property type="term" value="P:glutathione biosynthetic process"/>
    <property type="evidence" value="ECO:0007669"/>
    <property type="project" value="UniProtKB-KW"/>
</dbReference>
<dbReference type="GO" id="GO:0006751">
    <property type="term" value="P:glutathione catabolic process"/>
    <property type="evidence" value="ECO:0007669"/>
    <property type="project" value="UniProtKB-UniRule"/>
</dbReference>
<comment type="caution">
    <text evidence="12">The sequence shown here is derived from an EMBL/GenBank/DDBJ whole genome shotgun (WGS) entry which is preliminary data.</text>
</comment>
<feature type="active site" description="Nucleophile" evidence="9">
    <location>
        <position position="366"/>
    </location>
</feature>
<evidence type="ECO:0000256" key="2">
    <source>
        <dbReference type="ARBA" id="ARBA00001089"/>
    </source>
</evidence>
<organism evidence="12 13">
    <name type="scientific">Staphylococcus warneri</name>
    <dbReference type="NCBI Taxonomy" id="1292"/>
    <lineage>
        <taxon>Bacteria</taxon>
        <taxon>Bacillati</taxon>
        <taxon>Bacillota</taxon>
        <taxon>Bacilli</taxon>
        <taxon>Bacillales</taxon>
        <taxon>Staphylococcaceae</taxon>
        <taxon>Staphylococcus</taxon>
    </lineage>
</organism>
<dbReference type="EMBL" id="PZEV01000047">
    <property type="protein sequence ID" value="PTI49840.1"/>
    <property type="molecule type" value="Genomic_DNA"/>
</dbReference>
<comment type="similarity">
    <text evidence="3 11">Belongs to the gamma-glutamyltransferase family.</text>
</comment>
<keyword evidence="6 11" id="KW-0865">Zymogen</keyword>
<evidence type="ECO:0000256" key="6">
    <source>
        <dbReference type="ARBA" id="ARBA00023145"/>
    </source>
</evidence>
<dbReference type="InterPro" id="IPR000101">
    <property type="entry name" value="GGT_peptidase"/>
</dbReference>
<evidence type="ECO:0000313" key="12">
    <source>
        <dbReference type="EMBL" id="PTI49840.1"/>
    </source>
</evidence>
<dbReference type="PANTHER" id="PTHR43199">
    <property type="entry name" value="GLUTATHIONE HYDROLASE"/>
    <property type="match status" value="1"/>
</dbReference>
<proteinExistence type="inferred from homology"/>
<dbReference type="InterPro" id="IPR043137">
    <property type="entry name" value="GGT_ssub_C"/>
</dbReference>
<feature type="binding site" evidence="10">
    <location>
        <position position="79"/>
    </location>
    <ligand>
        <name>L-glutamate</name>
        <dbReference type="ChEBI" id="CHEBI:29985"/>
    </ligand>
</feature>
<dbReference type="PRINTS" id="PR01210">
    <property type="entry name" value="GGTRANSPTASE"/>
</dbReference>
<evidence type="ECO:0000313" key="13">
    <source>
        <dbReference type="Proteomes" id="UP000240717"/>
    </source>
</evidence>
<accession>A0A2T4PY21</accession>
<evidence type="ECO:0000256" key="1">
    <source>
        <dbReference type="ARBA" id="ARBA00001049"/>
    </source>
</evidence>
<dbReference type="Gene3D" id="3.60.20.40">
    <property type="match status" value="1"/>
</dbReference>
<evidence type="ECO:0000256" key="10">
    <source>
        <dbReference type="PIRSR" id="PIRSR600101-2"/>
    </source>
</evidence>
<gene>
    <name evidence="12" type="primary">ggt</name>
    <name evidence="12" type="ORF">BU085_11020</name>
</gene>
<dbReference type="NCBIfam" id="TIGR00066">
    <property type="entry name" value="g_glut_trans"/>
    <property type="match status" value="1"/>
</dbReference>
<comment type="catalytic activity">
    <reaction evidence="8 11">
        <text>an N-terminal (5-L-glutamyl)-[peptide] + an alpha-amino acid = 5-L-glutamyl amino acid + an N-terminal L-alpha-aminoacyl-[peptide]</text>
        <dbReference type="Rhea" id="RHEA:23904"/>
        <dbReference type="Rhea" id="RHEA-COMP:9780"/>
        <dbReference type="Rhea" id="RHEA-COMP:9795"/>
        <dbReference type="ChEBI" id="CHEBI:77644"/>
        <dbReference type="ChEBI" id="CHEBI:78597"/>
        <dbReference type="ChEBI" id="CHEBI:78599"/>
        <dbReference type="ChEBI" id="CHEBI:78608"/>
        <dbReference type="EC" id="2.3.2.2"/>
    </reaction>
</comment>
<evidence type="ECO:0000256" key="7">
    <source>
        <dbReference type="ARBA" id="ARBA00023315"/>
    </source>
</evidence>
<dbReference type="UniPathway" id="UPA00204"/>
<dbReference type="AlphaFoldDB" id="A0A2T4PY21"/>
<dbReference type="EC" id="2.3.2.2" evidence="11"/>
<comment type="subunit">
    <text evidence="11">This enzyme consists of two polypeptide chains, which are synthesized in precursor form from a single polypeptide.</text>
</comment>
<dbReference type="SUPFAM" id="SSF56235">
    <property type="entry name" value="N-terminal nucleophile aminohydrolases (Ntn hydrolases)"/>
    <property type="match status" value="1"/>
</dbReference>
<dbReference type="Pfam" id="PF01019">
    <property type="entry name" value="G_glu_transpept"/>
    <property type="match status" value="1"/>
</dbReference>
<dbReference type="EC" id="3.4.19.13" evidence="11"/>
<sequence length="666" mass="74565">MSSKDHTQSSKQGLISVSHPLAAKVGQRILDQGGTALDAVIAIQLTLNVVEPFASGLGGGGYLLYYDNDSGQITSFDARETAPSHINKQFYLDDKGNYKPFFDLSTHGSIVAVPGIPKLFEYLYDHYCTLNLDDLINPSIELAENGHRANWATEKYSQHQIARIQKFKETRQVYTNQDGSYFHEGDWIQLPQLARTLKILRSHGFGAFYHGDIAKQLVSVVQQYGGTITEEDLRDYDIRIKPSVSAKYRDYTIHSIGPSSSGGITVIQILKILESFDVSSMGTQSVDYMHYLIQAMQIAYSDRANYIADDDYYHVPVSALIDEAYLKQRSHLIDEHVATFNIQHGNIPLGPNVESHTDIDETHTETTHFSVTDQYGNVASFTTSIGMIYGSGITVPKYGFLLNTTIDGFDVVPGGINEIEPSKRPLSNMSPTIITKDKKPYLEVGAPGAISIIASVVQTIINVLDFGMSIQEAINAPRIYTSNASRIEWEPQFDQALILKLIAKGHAFEYQPEPYIGDVHGLQFVKHGAIGGADNTREGTVSGGSIKIIQDREKDVTSTARSSYTIELNHVTLPLYEDQIVKHDNQFWLRHDIVLLLFEHGKFALDKIECFVEDGDRYMNLMQIATTLDYQTTTLKNGIHLYKEIQPRITDSQASYYRYDKESITR</sequence>
<dbReference type="InterPro" id="IPR029055">
    <property type="entry name" value="Ntn_hydrolases_N"/>
</dbReference>
<keyword evidence="4 11" id="KW-0808">Transferase</keyword>
<keyword evidence="11" id="KW-0317">Glutathione biosynthesis</keyword>
<feature type="binding site" evidence="10">
    <location>
        <position position="449"/>
    </location>
    <ligand>
        <name>L-glutamate</name>
        <dbReference type="ChEBI" id="CHEBI:29985"/>
    </ligand>
</feature>
<reference evidence="12 13" key="1">
    <citation type="journal article" date="2016" name="Front. Microbiol.">
        <title>Comprehensive Phylogenetic Analysis of Bovine Non-aureus Staphylococci Species Based on Whole-Genome Sequencing.</title>
        <authorList>
            <person name="Naushad S."/>
            <person name="Barkema H.W."/>
            <person name="Luby C."/>
            <person name="Condas L.A."/>
            <person name="Nobrega D.B."/>
            <person name="Carson D.A."/>
            <person name="De Buck J."/>
        </authorList>
    </citation>
    <scope>NUCLEOTIDE SEQUENCE [LARGE SCALE GENOMIC DNA]</scope>
    <source>
        <strain evidence="12 13">SNUC 2993</strain>
    </source>
</reference>
<comment type="catalytic activity">
    <reaction evidence="1 11">
        <text>an S-substituted glutathione + H2O = an S-substituted L-cysteinylglycine + L-glutamate</text>
        <dbReference type="Rhea" id="RHEA:59468"/>
        <dbReference type="ChEBI" id="CHEBI:15377"/>
        <dbReference type="ChEBI" id="CHEBI:29985"/>
        <dbReference type="ChEBI" id="CHEBI:90779"/>
        <dbReference type="ChEBI" id="CHEBI:143103"/>
        <dbReference type="EC" id="3.4.19.13"/>
    </reaction>
</comment>